<dbReference type="GO" id="GO:0005886">
    <property type="term" value="C:plasma membrane"/>
    <property type="evidence" value="ECO:0007669"/>
    <property type="project" value="UniProtKB-SubCell"/>
</dbReference>
<evidence type="ECO:0000259" key="10">
    <source>
        <dbReference type="Pfam" id="PF04290"/>
    </source>
</evidence>
<evidence type="ECO:0000256" key="1">
    <source>
        <dbReference type="ARBA" id="ARBA00004429"/>
    </source>
</evidence>
<evidence type="ECO:0000256" key="9">
    <source>
        <dbReference type="SAM" id="Phobius"/>
    </source>
</evidence>
<keyword evidence="5 9" id="KW-0812">Transmembrane</keyword>
<evidence type="ECO:0000256" key="2">
    <source>
        <dbReference type="ARBA" id="ARBA00022448"/>
    </source>
</evidence>
<accession>A0AAU9ECV5</accession>
<keyword evidence="2" id="KW-0813">Transport</keyword>
<dbReference type="RefSeq" id="WP_338605536.1">
    <property type="nucleotide sequence ID" value="NZ_AP028679.1"/>
</dbReference>
<dbReference type="InterPro" id="IPR055348">
    <property type="entry name" value="DctQ"/>
</dbReference>
<name>A0AAU9ECV5_9BACT</name>
<keyword evidence="3" id="KW-1003">Cell membrane</keyword>
<dbReference type="PANTHER" id="PTHR35011">
    <property type="entry name" value="2,3-DIKETO-L-GULONATE TRAP TRANSPORTER SMALL PERMEASE PROTEIN YIAM"/>
    <property type="match status" value="1"/>
</dbReference>
<evidence type="ECO:0000256" key="3">
    <source>
        <dbReference type="ARBA" id="ARBA00022475"/>
    </source>
</evidence>
<feature type="domain" description="Tripartite ATP-independent periplasmic transporters DctQ component" evidence="10">
    <location>
        <begin position="27"/>
        <end position="158"/>
    </location>
</feature>
<evidence type="ECO:0000313" key="11">
    <source>
        <dbReference type="EMBL" id="BEQ13790.1"/>
    </source>
</evidence>
<protein>
    <submittedName>
        <fullName evidence="11">C4-dicarboxylate ABC transporter substrate-binding protein</fullName>
    </submittedName>
</protein>
<keyword evidence="6 9" id="KW-1133">Transmembrane helix</keyword>
<organism evidence="11 12">
    <name type="scientific">Desulfoferula mesophila</name>
    <dbReference type="NCBI Taxonomy" id="3058419"/>
    <lineage>
        <taxon>Bacteria</taxon>
        <taxon>Pseudomonadati</taxon>
        <taxon>Thermodesulfobacteriota</taxon>
        <taxon>Desulfarculia</taxon>
        <taxon>Desulfarculales</taxon>
        <taxon>Desulfarculaceae</taxon>
        <taxon>Desulfoferula</taxon>
    </lineage>
</organism>
<comment type="subcellular location">
    <subcellularLocation>
        <location evidence="1">Cell inner membrane</location>
        <topology evidence="1">Multi-pass membrane protein</topology>
    </subcellularLocation>
</comment>
<evidence type="ECO:0000313" key="12">
    <source>
        <dbReference type="Proteomes" id="UP001366166"/>
    </source>
</evidence>
<feature type="transmembrane region" description="Helical" evidence="9">
    <location>
        <begin position="93"/>
        <end position="115"/>
    </location>
</feature>
<evidence type="ECO:0000256" key="7">
    <source>
        <dbReference type="ARBA" id="ARBA00023136"/>
    </source>
</evidence>
<evidence type="ECO:0000256" key="8">
    <source>
        <dbReference type="ARBA" id="ARBA00038436"/>
    </source>
</evidence>
<comment type="similarity">
    <text evidence="8">Belongs to the TRAP transporter small permease family.</text>
</comment>
<reference evidence="12" key="1">
    <citation type="journal article" date="2023" name="Arch. Microbiol.">
        <title>Desulfoferula mesophilus gen. nov. sp. nov., a mesophilic sulfate-reducing bacterium isolated from a brackish lake sediment.</title>
        <authorList>
            <person name="Watanabe T."/>
            <person name="Yabe T."/>
            <person name="Tsuji J.M."/>
            <person name="Fukui M."/>
        </authorList>
    </citation>
    <scope>NUCLEOTIDE SEQUENCE [LARGE SCALE GENOMIC DNA]</scope>
    <source>
        <strain evidence="12">12FAK</strain>
    </source>
</reference>
<dbReference type="InterPro" id="IPR007387">
    <property type="entry name" value="TRAP_DctQ"/>
</dbReference>
<dbReference type="EMBL" id="AP028679">
    <property type="protein sequence ID" value="BEQ13790.1"/>
    <property type="molecule type" value="Genomic_DNA"/>
</dbReference>
<evidence type="ECO:0000256" key="6">
    <source>
        <dbReference type="ARBA" id="ARBA00022989"/>
    </source>
</evidence>
<dbReference type="AlphaFoldDB" id="A0AAU9ECV5"/>
<dbReference type="KEGG" id="dmp:FAK_08560"/>
<feature type="transmembrane region" description="Helical" evidence="9">
    <location>
        <begin position="47"/>
        <end position="68"/>
    </location>
</feature>
<gene>
    <name evidence="11" type="ORF">FAK_08560</name>
</gene>
<keyword evidence="12" id="KW-1185">Reference proteome</keyword>
<evidence type="ECO:0000256" key="4">
    <source>
        <dbReference type="ARBA" id="ARBA00022519"/>
    </source>
</evidence>
<keyword evidence="7 9" id="KW-0472">Membrane</keyword>
<sequence length="174" mass="19546">MSGRAVKLFDGLVTAGAAAAGLIFLFMMVAVCVDVIMRYWFQSPMGWVVEVCEYLLLYVTFLGAAWLLRKNGHVRVDLVYFYLSERSIARLKYLTAIAGTVACAVLFVVGCQATMDAFIRGNPEIKTLSIPKWTLLWVIPYGSLMLTIQFARQTLEHRRDYLRGAPGQNPNERA</sequence>
<keyword evidence="4" id="KW-0997">Cell inner membrane</keyword>
<feature type="transmembrane region" description="Helical" evidence="9">
    <location>
        <begin position="12"/>
        <end position="41"/>
    </location>
</feature>
<proteinExistence type="inferred from homology"/>
<evidence type="ECO:0000256" key="5">
    <source>
        <dbReference type="ARBA" id="ARBA00022692"/>
    </source>
</evidence>
<dbReference type="Proteomes" id="UP001366166">
    <property type="component" value="Chromosome"/>
</dbReference>
<dbReference type="Pfam" id="PF04290">
    <property type="entry name" value="DctQ"/>
    <property type="match status" value="1"/>
</dbReference>